<reference evidence="1" key="2">
    <citation type="submission" date="2020-11" db="EMBL/GenBank/DDBJ databases">
        <authorList>
            <person name="McCartney M.A."/>
            <person name="Auch B."/>
            <person name="Kono T."/>
            <person name="Mallez S."/>
            <person name="Becker A."/>
            <person name="Gohl D.M."/>
            <person name="Silverstein K.A.T."/>
            <person name="Koren S."/>
            <person name="Bechman K.B."/>
            <person name="Herman A."/>
            <person name="Abrahante J.E."/>
            <person name="Garbe J."/>
        </authorList>
    </citation>
    <scope>NUCLEOTIDE SEQUENCE</scope>
    <source>
        <strain evidence="1">Duluth1</strain>
        <tissue evidence="1">Whole animal</tissue>
    </source>
</reference>
<keyword evidence="2" id="KW-1185">Reference proteome</keyword>
<name>A0A9D4MJ43_DREPO</name>
<sequence length="51" mass="5807">MHCFSVTNIGLAATAWFPYTQRRELTRLKPFKAELLVTYTGNVEPQAAAHR</sequence>
<evidence type="ECO:0000313" key="2">
    <source>
        <dbReference type="Proteomes" id="UP000828390"/>
    </source>
</evidence>
<gene>
    <name evidence="1" type="ORF">DPMN_001315</name>
</gene>
<dbReference type="Proteomes" id="UP000828390">
    <property type="component" value="Unassembled WGS sequence"/>
</dbReference>
<dbReference type="AlphaFoldDB" id="A0A9D4MJ43"/>
<accession>A0A9D4MJ43</accession>
<organism evidence="1 2">
    <name type="scientific">Dreissena polymorpha</name>
    <name type="common">Zebra mussel</name>
    <name type="synonym">Mytilus polymorpha</name>
    <dbReference type="NCBI Taxonomy" id="45954"/>
    <lineage>
        <taxon>Eukaryota</taxon>
        <taxon>Metazoa</taxon>
        <taxon>Spiralia</taxon>
        <taxon>Lophotrochozoa</taxon>
        <taxon>Mollusca</taxon>
        <taxon>Bivalvia</taxon>
        <taxon>Autobranchia</taxon>
        <taxon>Heteroconchia</taxon>
        <taxon>Euheterodonta</taxon>
        <taxon>Imparidentia</taxon>
        <taxon>Neoheterodontei</taxon>
        <taxon>Myida</taxon>
        <taxon>Dreissenoidea</taxon>
        <taxon>Dreissenidae</taxon>
        <taxon>Dreissena</taxon>
    </lineage>
</organism>
<comment type="caution">
    <text evidence="1">The sequence shown here is derived from an EMBL/GenBank/DDBJ whole genome shotgun (WGS) entry which is preliminary data.</text>
</comment>
<protein>
    <submittedName>
        <fullName evidence="1">Uncharacterized protein</fullName>
    </submittedName>
</protein>
<dbReference type="EMBL" id="JAIWYP010000001">
    <property type="protein sequence ID" value="KAH3877448.1"/>
    <property type="molecule type" value="Genomic_DNA"/>
</dbReference>
<proteinExistence type="predicted"/>
<reference evidence="1" key="1">
    <citation type="journal article" date="2019" name="bioRxiv">
        <title>The Genome of the Zebra Mussel, Dreissena polymorpha: A Resource for Invasive Species Research.</title>
        <authorList>
            <person name="McCartney M.A."/>
            <person name="Auch B."/>
            <person name="Kono T."/>
            <person name="Mallez S."/>
            <person name="Zhang Y."/>
            <person name="Obille A."/>
            <person name="Becker A."/>
            <person name="Abrahante J.E."/>
            <person name="Garbe J."/>
            <person name="Badalamenti J.P."/>
            <person name="Herman A."/>
            <person name="Mangelson H."/>
            <person name="Liachko I."/>
            <person name="Sullivan S."/>
            <person name="Sone E.D."/>
            <person name="Koren S."/>
            <person name="Silverstein K.A.T."/>
            <person name="Beckman K.B."/>
            <person name="Gohl D.M."/>
        </authorList>
    </citation>
    <scope>NUCLEOTIDE SEQUENCE</scope>
    <source>
        <strain evidence="1">Duluth1</strain>
        <tissue evidence="1">Whole animal</tissue>
    </source>
</reference>
<evidence type="ECO:0000313" key="1">
    <source>
        <dbReference type="EMBL" id="KAH3877448.1"/>
    </source>
</evidence>